<evidence type="ECO:0000256" key="2">
    <source>
        <dbReference type="SAM" id="SignalP"/>
    </source>
</evidence>
<dbReference type="EMBL" id="JAXBLV010000217">
    <property type="protein sequence ID" value="MDY3562583.1"/>
    <property type="molecule type" value="Genomic_DNA"/>
</dbReference>
<name>A0ABU5F645_9BACT</name>
<feature type="transmembrane region" description="Helical" evidence="1">
    <location>
        <begin position="159"/>
        <end position="184"/>
    </location>
</feature>
<reference evidence="4" key="1">
    <citation type="journal article" date="2023" name="Mar. Drugs">
        <title>Gemmata algarum, a Novel Planctomycete Isolated from an Algal Mat, Displays Antimicrobial Activity.</title>
        <authorList>
            <person name="Kumar G."/>
            <person name="Kallscheuer N."/>
            <person name="Kashif M."/>
            <person name="Ahamad S."/>
            <person name="Jagadeeshwari U."/>
            <person name="Pannikurungottu S."/>
            <person name="Haufschild T."/>
            <person name="Kabuu M."/>
            <person name="Sasikala C."/>
            <person name="Jogler C."/>
            <person name="Ramana C."/>
        </authorList>
    </citation>
    <scope>NUCLEOTIDE SEQUENCE [LARGE SCALE GENOMIC DNA]</scope>
    <source>
        <strain evidence="4">JC673</strain>
    </source>
</reference>
<evidence type="ECO:0000313" key="4">
    <source>
        <dbReference type="Proteomes" id="UP001272242"/>
    </source>
</evidence>
<comment type="caution">
    <text evidence="3">The sequence shown here is derived from an EMBL/GenBank/DDBJ whole genome shotgun (WGS) entry which is preliminary data.</text>
</comment>
<gene>
    <name evidence="3" type="ORF">R5W23_004049</name>
</gene>
<keyword evidence="4" id="KW-1185">Reference proteome</keyword>
<keyword evidence="2" id="KW-0732">Signal</keyword>
<accession>A0ABU5F645</accession>
<keyword evidence="1" id="KW-0812">Transmembrane</keyword>
<feature type="signal peptide" evidence="2">
    <location>
        <begin position="1"/>
        <end position="20"/>
    </location>
</feature>
<dbReference type="RefSeq" id="WP_320688895.1">
    <property type="nucleotide sequence ID" value="NZ_JAXBLV010000217.1"/>
</dbReference>
<organism evidence="3 4">
    <name type="scientific">Gemmata algarum</name>
    <dbReference type="NCBI Taxonomy" id="2975278"/>
    <lineage>
        <taxon>Bacteria</taxon>
        <taxon>Pseudomonadati</taxon>
        <taxon>Planctomycetota</taxon>
        <taxon>Planctomycetia</taxon>
        <taxon>Gemmatales</taxon>
        <taxon>Gemmataceae</taxon>
        <taxon>Gemmata</taxon>
    </lineage>
</organism>
<sequence>MKLAPLALAAALLTAPPARADMGPLLPATKHANVTTTRIEVADALPDHIGVFVRSYGLPKFADEYEFVPLAPGTTLEFAGRYHDRAELLIVPKADAGAYPNAKALADAVVVGKVRAVGRTFYSRETLPSWGPGDVTLSYSVRAGAGTPEIVRTSRSPLWQWYVAASAFALAMVLGGLWCVRFLFRLRPTHRPNPNEAGPRLVG</sequence>
<evidence type="ECO:0000313" key="3">
    <source>
        <dbReference type="EMBL" id="MDY3562583.1"/>
    </source>
</evidence>
<protein>
    <submittedName>
        <fullName evidence="3">Uncharacterized protein</fullName>
    </submittedName>
</protein>
<dbReference type="Proteomes" id="UP001272242">
    <property type="component" value="Unassembled WGS sequence"/>
</dbReference>
<keyword evidence="1" id="KW-1133">Transmembrane helix</keyword>
<proteinExistence type="predicted"/>
<evidence type="ECO:0000256" key="1">
    <source>
        <dbReference type="SAM" id="Phobius"/>
    </source>
</evidence>
<keyword evidence="1" id="KW-0472">Membrane</keyword>
<feature type="chain" id="PRO_5045686544" evidence="2">
    <location>
        <begin position="21"/>
        <end position="203"/>
    </location>
</feature>